<dbReference type="PANTHER" id="PTHR43567:SF1">
    <property type="entry name" value="FLAVOREDOXIN"/>
    <property type="match status" value="1"/>
</dbReference>
<dbReference type="GeneID" id="93347121"/>
<dbReference type="InterPro" id="IPR002563">
    <property type="entry name" value="Flavin_Rdtase-like_dom"/>
</dbReference>
<dbReference type="InterPro" id="IPR052174">
    <property type="entry name" value="Flavoredoxin"/>
</dbReference>
<accession>A0A378Y1D2</accession>
<name>A0A378Y1D2_PAEPO</name>
<gene>
    <name evidence="5" type="primary">flr_2</name>
    <name evidence="5" type="ORF">NCTC10343_03789</name>
</gene>
<dbReference type="AlphaFoldDB" id="A0A378Y1D2"/>
<dbReference type="Pfam" id="PF01613">
    <property type="entry name" value="Flavin_Reduct"/>
    <property type="match status" value="1"/>
</dbReference>
<keyword evidence="2" id="KW-0285">Flavoprotein</keyword>
<dbReference type="InterPro" id="IPR012349">
    <property type="entry name" value="Split_barrel_FMN-bd"/>
</dbReference>
<reference evidence="5 6" key="1">
    <citation type="submission" date="2018-06" db="EMBL/GenBank/DDBJ databases">
        <authorList>
            <consortium name="Pathogen Informatics"/>
            <person name="Doyle S."/>
        </authorList>
    </citation>
    <scope>NUCLEOTIDE SEQUENCE [LARGE SCALE GENOMIC DNA]</scope>
    <source>
        <strain evidence="5 6">NCTC10343</strain>
    </source>
</reference>
<dbReference type="RefSeq" id="WP_019688046.1">
    <property type="nucleotide sequence ID" value="NZ_CP036496.1"/>
</dbReference>
<dbReference type="Proteomes" id="UP000254400">
    <property type="component" value="Unassembled WGS sequence"/>
</dbReference>
<evidence type="ECO:0000256" key="1">
    <source>
        <dbReference type="ARBA" id="ARBA00001917"/>
    </source>
</evidence>
<evidence type="ECO:0000256" key="2">
    <source>
        <dbReference type="ARBA" id="ARBA00022630"/>
    </source>
</evidence>
<proteinExistence type="inferred from homology"/>
<dbReference type="GO" id="GO:0010181">
    <property type="term" value="F:FMN binding"/>
    <property type="evidence" value="ECO:0007669"/>
    <property type="project" value="InterPro"/>
</dbReference>
<dbReference type="PANTHER" id="PTHR43567">
    <property type="entry name" value="FLAVOREDOXIN-RELATED-RELATED"/>
    <property type="match status" value="1"/>
</dbReference>
<comment type="similarity">
    <text evidence="3">Belongs to the flavoredoxin family.</text>
</comment>
<dbReference type="GO" id="GO:0016646">
    <property type="term" value="F:oxidoreductase activity, acting on the CH-NH group of donors, NAD or NADP as acceptor"/>
    <property type="evidence" value="ECO:0007669"/>
    <property type="project" value="UniProtKB-ARBA"/>
</dbReference>
<feature type="domain" description="Flavin reductase like" evidence="4">
    <location>
        <begin position="10"/>
        <end position="150"/>
    </location>
</feature>
<evidence type="ECO:0000256" key="3">
    <source>
        <dbReference type="ARBA" id="ARBA00038054"/>
    </source>
</evidence>
<comment type="cofactor">
    <cofactor evidence="1">
        <name>FMN</name>
        <dbReference type="ChEBI" id="CHEBI:58210"/>
    </cofactor>
</comment>
<evidence type="ECO:0000259" key="4">
    <source>
        <dbReference type="SMART" id="SM00903"/>
    </source>
</evidence>
<evidence type="ECO:0000313" key="5">
    <source>
        <dbReference type="EMBL" id="SUA70904.1"/>
    </source>
</evidence>
<dbReference type="Gene3D" id="2.30.110.10">
    <property type="entry name" value="Electron Transport, Fmn-binding Protein, Chain A"/>
    <property type="match status" value="1"/>
</dbReference>
<protein>
    <submittedName>
        <fullName evidence="5">Flavoredoxin</fullName>
    </submittedName>
</protein>
<evidence type="ECO:0000313" key="6">
    <source>
        <dbReference type="Proteomes" id="UP000254400"/>
    </source>
</evidence>
<dbReference type="SMART" id="SM00903">
    <property type="entry name" value="Flavin_Reduct"/>
    <property type="match status" value="1"/>
</dbReference>
<sequence>MRKLIADSVIHAYPGMVAVVTSRYEGVNNVMASGWHTYIGSSPGMYGISLRKETYSYGLIKKSGGFGVQFLPAHRSEWIQAAGTFSGKNVDKFQQFGIAYEDGISVDVPILLEAYLAYECKVVDIHTYGDHDWIVGEIQQTYRDDELFLDEDVPDFSKLSIPLYVGRSAYYVADDSLQRKVHPFYLSK</sequence>
<organism evidence="5 6">
    <name type="scientific">Paenibacillus polymyxa</name>
    <name type="common">Bacillus polymyxa</name>
    <dbReference type="NCBI Taxonomy" id="1406"/>
    <lineage>
        <taxon>Bacteria</taxon>
        <taxon>Bacillati</taxon>
        <taxon>Bacillota</taxon>
        <taxon>Bacilli</taxon>
        <taxon>Bacillales</taxon>
        <taxon>Paenibacillaceae</taxon>
        <taxon>Paenibacillus</taxon>
    </lineage>
</organism>
<dbReference type="SUPFAM" id="SSF50475">
    <property type="entry name" value="FMN-binding split barrel"/>
    <property type="match status" value="1"/>
</dbReference>
<dbReference type="EMBL" id="UGSC01000001">
    <property type="protein sequence ID" value="SUA70904.1"/>
    <property type="molecule type" value="Genomic_DNA"/>
</dbReference>